<dbReference type="EMBL" id="JADGJD010001646">
    <property type="protein sequence ID" value="KAJ3039303.1"/>
    <property type="molecule type" value="Genomic_DNA"/>
</dbReference>
<evidence type="ECO:0000256" key="2">
    <source>
        <dbReference type="SAM" id="MobiDB-lite"/>
    </source>
</evidence>
<accession>A0AAD5WZX4</accession>
<feature type="compositionally biased region" description="Polar residues" evidence="2">
    <location>
        <begin position="28"/>
        <end position="45"/>
    </location>
</feature>
<organism evidence="3 4">
    <name type="scientific">Rhizophlyctis rosea</name>
    <dbReference type="NCBI Taxonomy" id="64517"/>
    <lineage>
        <taxon>Eukaryota</taxon>
        <taxon>Fungi</taxon>
        <taxon>Fungi incertae sedis</taxon>
        <taxon>Chytridiomycota</taxon>
        <taxon>Chytridiomycota incertae sedis</taxon>
        <taxon>Chytridiomycetes</taxon>
        <taxon>Rhizophlyctidales</taxon>
        <taxon>Rhizophlyctidaceae</taxon>
        <taxon>Rhizophlyctis</taxon>
    </lineage>
</organism>
<protein>
    <submittedName>
        <fullName evidence="3">Uncharacterized protein</fullName>
    </submittedName>
</protein>
<evidence type="ECO:0000313" key="3">
    <source>
        <dbReference type="EMBL" id="KAJ3039303.1"/>
    </source>
</evidence>
<evidence type="ECO:0000256" key="1">
    <source>
        <dbReference type="SAM" id="Coils"/>
    </source>
</evidence>
<feature type="compositionally biased region" description="Basic residues" evidence="2">
    <location>
        <begin position="185"/>
        <end position="195"/>
    </location>
</feature>
<feature type="compositionally biased region" description="Low complexity" evidence="2">
    <location>
        <begin position="7"/>
        <end position="17"/>
    </location>
</feature>
<feature type="compositionally biased region" description="Basic and acidic residues" evidence="2">
    <location>
        <begin position="123"/>
        <end position="132"/>
    </location>
</feature>
<reference evidence="3" key="1">
    <citation type="submission" date="2020-05" db="EMBL/GenBank/DDBJ databases">
        <title>Phylogenomic resolution of chytrid fungi.</title>
        <authorList>
            <person name="Stajich J.E."/>
            <person name="Amses K."/>
            <person name="Simmons R."/>
            <person name="Seto K."/>
            <person name="Myers J."/>
            <person name="Bonds A."/>
            <person name="Quandt C.A."/>
            <person name="Barry K."/>
            <person name="Liu P."/>
            <person name="Grigoriev I."/>
            <person name="Longcore J.E."/>
            <person name="James T.Y."/>
        </authorList>
    </citation>
    <scope>NUCLEOTIDE SEQUENCE</scope>
    <source>
        <strain evidence="3">JEL0318</strain>
    </source>
</reference>
<feature type="non-terminal residue" evidence="3">
    <location>
        <position position="569"/>
    </location>
</feature>
<evidence type="ECO:0000313" key="4">
    <source>
        <dbReference type="Proteomes" id="UP001212841"/>
    </source>
</evidence>
<gene>
    <name evidence="3" type="ORF">HK097_002870</name>
</gene>
<name>A0AAD5WZX4_9FUNG</name>
<keyword evidence="4" id="KW-1185">Reference proteome</keyword>
<sequence>MPRRSAESSSVSSSRNSTLRRKQKTSRDSSATRLSTISWRPTGGSQPEIPRKLSFGSKRPSRYRKDQEEDANNSDDEEERNGNGSDSDSEESSPSESPSTPSEPDEEQQHPDEDSPPLTAEELPAKPERRDSLQSQSTTITTSSTRSSISLPAHGSPPPPSLSPTTTTALTNVLALQPTKTPGPSKRKRQPHRRRPETVKLQHAPLDLTTSTFDLLTLHAGPSAFKPGDQYTKFLIGQSQRSIRVPVPSIRSLGPPAPDAGKKSHGRGGLGVGKGTGGFAPKEWATKGGKGAAVPKGLREAAKKEAARMIIVEKWGRLEDLRVSIIACMASLKHYHHMLQVLKGQNKELEDVHKNIASIQHAKVSEILHKTETCTHEIIRLRAERTAQRARLKAEWKRFLRSRGRGVAEVELEALKAREGYEEVVNEYEELIQFERTSKSDPHHLSHVLAAERAKLVDLKESHTRALEIMEEKFEVEKREAEEEVEMKVMEFLELAESSLATTPLQQSHALNARLKHEINLHTQNHTALLETITALSRKRDELVKKKEVAAIPVEGVVVEFTEAAKGGD</sequence>
<proteinExistence type="predicted"/>
<feature type="region of interest" description="Disordered" evidence="2">
    <location>
        <begin position="249"/>
        <end position="272"/>
    </location>
</feature>
<feature type="compositionally biased region" description="Low complexity" evidence="2">
    <location>
        <begin position="133"/>
        <end position="154"/>
    </location>
</feature>
<dbReference type="Proteomes" id="UP001212841">
    <property type="component" value="Unassembled WGS sequence"/>
</dbReference>
<feature type="region of interest" description="Disordered" evidence="2">
    <location>
        <begin position="1"/>
        <end position="199"/>
    </location>
</feature>
<feature type="compositionally biased region" description="Low complexity" evidence="2">
    <location>
        <begin position="163"/>
        <end position="176"/>
    </location>
</feature>
<keyword evidence="1" id="KW-0175">Coiled coil</keyword>
<feature type="compositionally biased region" description="Acidic residues" evidence="2">
    <location>
        <begin position="68"/>
        <end position="79"/>
    </location>
</feature>
<comment type="caution">
    <text evidence="3">The sequence shown here is derived from an EMBL/GenBank/DDBJ whole genome shotgun (WGS) entry which is preliminary data.</text>
</comment>
<dbReference type="AlphaFoldDB" id="A0AAD5WZX4"/>
<feature type="coiled-coil region" evidence="1">
    <location>
        <begin position="460"/>
        <end position="491"/>
    </location>
</feature>